<dbReference type="EMBL" id="DS550052">
    <property type="protein sequence ID" value="EDR24067.1"/>
    <property type="molecule type" value="Genomic_DNA"/>
</dbReference>
<dbReference type="FunFam" id="3.30.530.20:FF:000077">
    <property type="entry name" value="START domain containing protein"/>
    <property type="match status" value="1"/>
</dbReference>
<proteinExistence type="predicted"/>
<dbReference type="GO" id="GO:0005737">
    <property type="term" value="C:cytoplasm"/>
    <property type="evidence" value="ECO:0007669"/>
    <property type="project" value="UniProtKB-ARBA"/>
</dbReference>
<dbReference type="AlphaFoldDB" id="B0EN42"/>
<name>B0EN42_ENTDS</name>
<reference evidence="3" key="1">
    <citation type="submission" date="2007-12" db="EMBL/GenBank/DDBJ databases">
        <title>Annotation of Entamoeba dispar SAW760.</title>
        <authorList>
            <person name="Lorenzi H."/>
            <person name="Inman J."/>
            <person name="Schobel S."/>
            <person name="Amedeo P."/>
            <person name="Caler E."/>
        </authorList>
    </citation>
    <scope>NUCLEOTIDE SEQUENCE [LARGE SCALE GENOMIC DNA]</scope>
    <source>
        <strain evidence="3">ATCC PRA-260 / SAW760</strain>
    </source>
</reference>
<dbReference type="GeneID" id="5884701"/>
<dbReference type="eggNOG" id="KOG2761">
    <property type="taxonomic scope" value="Eukaryota"/>
</dbReference>
<dbReference type="OMA" id="ERICRYE"/>
<evidence type="ECO:0000313" key="3">
    <source>
        <dbReference type="Proteomes" id="UP000008076"/>
    </source>
</evidence>
<dbReference type="KEGG" id="edi:EDI_035250"/>
<dbReference type="OrthoDB" id="5403181at2759"/>
<protein>
    <recommendedName>
        <fullName evidence="1">START domain-containing protein</fullName>
    </recommendedName>
</protein>
<keyword evidence="3" id="KW-1185">Reference proteome</keyword>
<gene>
    <name evidence="2" type="ORF">EDI_035250</name>
</gene>
<dbReference type="InterPro" id="IPR051213">
    <property type="entry name" value="START_lipid_transfer"/>
</dbReference>
<dbReference type="GO" id="GO:0008289">
    <property type="term" value="F:lipid binding"/>
    <property type="evidence" value="ECO:0007669"/>
    <property type="project" value="InterPro"/>
</dbReference>
<dbReference type="SMART" id="SM00234">
    <property type="entry name" value="START"/>
    <property type="match status" value="1"/>
</dbReference>
<dbReference type="PANTHER" id="PTHR19308">
    <property type="entry name" value="PHOSPHATIDYLCHOLINE TRANSFER PROTEIN"/>
    <property type="match status" value="1"/>
</dbReference>
<evidence type="ECO:0000259" key="1">
    <source>
        <dbReference type="PROSITE" id="PS50848"/>
    </source>
</evidence>
<dbReference type="InterPro" id="IPR023393">
    <property type="entry name" value="START-like_dom_sf"/>
</dbReference>
<evidence type="ECO:0000313" key="2">
    <source>
        <dbReference type="EMBL" id="EDR24067.1"/>
    </source>
</evidence>
<dbReference type="SUPFAM" id="SSF55961">
    <property type="entry name" value="Bet v1-like"/>
    <property type="match status" value="1"/>
</dbReference>
<dbReference type="InterPro" id="IPR002913">
    <property type="entry name" value="START_lipid-bd_dom"/>
</dbReference>
<dbReference type="VEuPathDB" id="AmoebaDB:EDI_035250"/>
<dbReference type="Proteomes" id="UP000008076">
    <property type="component" value="Unassembled WGS sequence"/>
</dbReference>
<accession>B0EN42</accession>
<dbReference type="Pfam" id="PF01852">
    <property type="entry name" value="START"/>
    <property type="match status" value="1"/>
</dbReference>
<feature type="domain" description="START" evidence="1">
    <location>
        <begin position="15"/>
        <end position="202"/>
    </location>
</feature>
<dbReference type="RefSeq" id="XP_001739565.1">
    <property type="nucleotide sequence ID" value="XM_001739513.1"/>
</dbReference>
<dbReference type="Gene3D" id="3.30.530.20">
    <property type="match status" value="1"/>
</dbReference>
<dbReference type="PANTHER" id="PTHR19308:SF14">
    <property type="entry name" value="START DOMAIN-CONTAINING PROTEIN"/>
    <property type="match status" value="1"/>
</dbReference>
<organism evidence="3">
    <name type="scientific">Entamoeba dispar (strain ATCC PRA-260 / SAW760)</name>
    <dbReference type="NCBI Taxonomy" id="370354"/>
    <lineage>
        <taxon>Eukaryota</taxon>
        <taxon>Amoebozoa</taxon>
        <taxon>Evosea</taxon>
        <taxon>Archamoebae</taxon>
        <taxon>Mastigamoebida</taxon>
        <taxon>Entamoebidae</taxon>
        <taxon>Entamoeba</taxon>
    </lineage>
</organism>
<dbReference type="PROSITE" id="PS50848">
    <property type="entry name" value="START"/>
    <property type="match status" value="1"/>
</dbReference>
<sequence length="211" mass="24787">MLSSTITEFREYCLNNDEWQECLKDEIQTEYMRATKNNSVVSLKVISNDFKAFEPKEVYESICDPEFHKEWDPYLISWTVIDKKNEQTNVIRMLFKVPVITNREFVFDCETCCNERDGCEEYFIRFESTDSDKYPVSEGYVRGSIGLSGYLIRKENNQTVLYCIGNSDIGGVVPKWIVNNMAKSTVPTMLKGLREKLPKYKEWKNKQNEKK</sequence>